<dbReference type="PROSITE" id="PS01309">
    <property type="entry name" value="UPF0057"/>
    <property type="match status" value="1"/>
</dbReference>
<keyword evidence="5 6" id="KW-0472">Membrane</keyword>
<dbReference type="OrthoDB" id="2802411at2759"/>
<dbReference type="Proteomes" id="UP000070544">
    <property type="component" value="Unassembled WGS sequence"/>
</dbReference>
<evidence type="ECO:0000313" key="7">
    <source>
        <dbReference type="EMBL" id="KXS12478.1"/>
    </source>
</evidence>
<dbReference type="InterPro" id="IPR000612">
    <property type="entry name" value="PMP3"/>
</dbReference>
<evidence type="ECO:0000256" key="2">
    <source>
        <dbReference type="ARBA" id="ARBA00009530"/>
    </source>
</evidence>
<evidence type="ECO:0000256" key="4">
    <source>
        <dbReference type="ARBA" id="ARBA00022989"/>
    </source>
</evidence>
<reference evidence="7 8" key="1">
    <citation type="journal article" date="2015" name="Genome Biol. Evol.">
        <title>Phylogenomic analyses indicate that early fungi evolved digesting cell walls of algal ancestors of land plants.</title>
        <authorList>
            <person name="Chang Y."/>
            <person name="Wang S."/>
            <person name="Sekimoto S."/>
            <person name="Aerts A.L."/>
            <person name="Choi C."/>
            <person name="Clum A."/>
            <person name="LaButti K.M."/>
            <person name="Lindquist E.A."/>
            <person name="Yee Ngan C."/>
            <person name="Ohm R.A."/>
            <person name="Salamov A.A."/>
            <person name="Grigoriev I.V."/>
            <person name="Spatafora J.W."/>
            <person name="Berbee M.L."/>
        </authorList>
    </citation>
    <scope>NUCLEOTIDE SEQUENCE [LARGE SCALE GENOMIC DNA]</scope>
    <source>
        <strain evidence="7 8">JEL478</strain>
    </source>
</reference>
<protein>
    <submittedName>
        <fullName evidence="7">Uncharacterized protein</fullName>
    </submittedName>
</protein>
<sequence length="85" mass="9396">MPFTCSDIFKLFFAILLPPLGVFLEIGLETPFWINILLTILGYIPVSRDSLAVPSIERKSRILLNVALAGYHPCLLHHLHALAGG</sequence>
<keyword evidence="8" id="KW-1185">Reference proteome</keyword>
<proteinExistence type="inferred from homology"/>
<keyword evidence="3 6" id="KW-0812">Transmembrane</keyword>
<evidence type="ECO:0000256" key="6">
    <source>
        <dbReference type="SAM" id="Phobius"/>
    </source>
</evidence>
<keyword evidence="4 6" id="KW-1133">Transmembrane helix</keyword>
<dbReference type="AlphaFoldDB" id="A0A139A749"/>
<name>A0A139A749_GONPJ</name>
<gene>
    <name evidence="7" type="ORF">M427DRAFT_59411</name>
</gene>
<dbReference type="Pfam" id="PF01679">
    <property type="entry name" value="Pmp3"/>
    <property type="match status" value="1"/>
</dbReference>
<dbReference type="STRING" id="1344416.A0A139A749"/>
<dbReference type="PANTHER" id="PTHR21659:SF42">
    <property type="entry name" value="UPF0057 MEMBRANE PROTEIN ZK632.10-RELATED"/>
    <property type="match status" value="1"/>
</dbReference>
<comment type="similarity">
    <text evidence="2">Belongs to the UPF0057 (PMP3) family.</text>
</comment>
<comment type="subcellular location">
    <subcellularLocation>
        <location evidence="1">Membrane</location>
    </subcellularLocation>
</comment>
<accession>A0A139A749</accession>
<evidence type="ECO:0000256" key="3">
    <source>
        <dbReference type="ARBA" id="ARBA00022692"/>
    </source>
</evidence>
<dbReference type="GO" id="GO:0016020">
    <property type="term" value="C:membrane"/>
    <property type="evidence" value="ECO:0007669"/>
    <property type="project" value="UniProtKB-SubCell"/>
</dbReference>
<organism evidence="7 8">
    <name type="scientific">Gonapodya prolifera (strain JEL478)</name>
    <name type="common">Monoblepharis prolifera</name>
    <dbReference type="NCBI Taxonomy" id="1344416"/>
    <lineage>
        <taxon>Eukaryota</taxon>
        <taxon>Fungi</taxon>
        <taxon>Fungi incertae sedis</taxon>
        <taxon>Chytridiomycota</taxon>
        <taxon>Chytridiomycota incertae sedis</taxon>
        <taxon>Monoblepharidomycetes</taxon>
        <taxon>Monoblepharidales</taxon>
        <taxon>Gonapodyaceae</taxon>
        <taxon>Gonapodya</taxon>
    </lineage>
</organism>
<dbReference type="PANTHER" id="PTHR21659">
    <property type="entry name" value="HYDROPHOBIC PROTEIN RCI2 LOW TEMPERATURE AND SALT RESPONSIVE PROTEIN LTI6 -RELATED"/>
    <property type="match status" value="1"/>
</dbReference>
<evidence type="ECO:0000256" key="1">
    <source>
        <dbReference type="ARBA" id="ARBA00004370"/>
    </source>
</evidence>
<dbReference type="EMBL" id="KQ965787">
    <property type="protein sequence ID" value="KXS12478.1"/>
    <property type="molecule type" value="Genomic_DNA"/>
</dbReference>
<evidence type="ECO:0000256" key="5">
    <source>
        <dbReference type="ARBA" id="ARBA00023136"/>
    </source>
</evidence>
<feature type="transmembrane region" description="Helical" evidence="6">
    <location>
        <begin position="7"/>
        <end position="26"/>
    </location>
</feature>
<evidence type="ECO:0000313" key="8">
    <source>
        <dbReference type="Proteomes" id="UP000070544"/>
    </source>
</evidence>